<feature type="chain" id="PRO_5002900015" evidence="2">
    <location>
        <begin position="25"/>
        <end position="195"/>
    </location>
</feature>
<dbReference type="EMBL" id="BT065485">
    <property type="protein sequence ID" value="ACN31361.1"/>
    <property type="molecule type" value="mRNA"/>
</dbReference>
<reference evidence="3" key="1">
    <citation type="journal article" date="2009" name="PLoS Genet.">
        <title>Sequencing, mapping, and analysis of 27,455 maize full-length cDNAs.</title>
        <authorList>
            <person name="Soderlund C."/>
            <person name="Descour A."/>
            <person name="Kudrna D."/>
            <person name="Bomhoff M."/>
            <person name="Boyd L."/>
            <person name="Currie J."/>
            <person name="Angelova A."/>
            <person name="Collura K."/>
            <person name="Wissotski M."/>
            <person name="Ashley E."/>
            <person name="Morrow D."/>
            <person name="Fernandes J."/>
            <person name="Walbot V."/>
            <person name="Yu Y."/>
        </authorList>
    </citation>
    <scope>NUCLEOTIDE SEQUENCE</scope>
    <source>
        <strain evidence="3">B73</strain>
    </source>
</reference>
<keyword evidence="2" id="KW-0732">Signal</keyword>
<dbReference type="AlphaFoldDB" id="C0PB16"/>
<feature type="compositionally biased region" description="Basic and acidic residues" evidence="1">
    <location>
        <begin position="123"/>
        <end position="149"/>
    </location>
</feature>
<feature type="signal peptide" evidence="2">
    <location>
        <begin position="1"/>
        <end position="24"/>
    </location>
</feature>
<organism evidence="3">
    <name type="scientific">Zea mays</name>
    <name type="common">Maize</name>
    <dbReference type="NCBI Taxonomy" id="4577"/>
    <lineage>
        <taxon>Eukaryota</taxon>
        <taxon>Viridiplantae</taxon>
        <taxon>Streptophyta</taxon>
        <taxon>Embryophyta</taxon>
        <taxon>Tracheophyta</taxon>
        <taxon>Spermatophyta</taxon>
        <taxon>Magnoliopsida</taxon>
        <taxon>Liliopsida</taxon>
        <taxon>Poales</taxon>
        <taxon>Poaceae</taxon>
        <taxon>PACMAD clade</taxon>
        <taxon>Panicoideae</taxon>
        <taxon>Andropogonodae</taxon>
        <taxon>Andropogoneae</taxon>
        <taxon>Tripsacinae</taxon>
        <taxon>Zea</taxon>
    </lineage>
</organism>
<protein>
    <submittedName>
        <fullName evidence="3">Uncharacterized protein</fullName>
    </submittedName>
</protein>
<evidence type="ECO:0000256" key="2">
    <source>
        <dbReference type="SAM" id="SignalP"/>
    </source>
</evidence>
<evidence type="ECO:0000313" key="3">
    <source>
        <dbReference type="EMBL" id="ACN31361.1"/>
    </source>
</evidence>
<reference evidence="3" key="2">
    <citation type="submission" date="2012-06" db="EMBL/GenBank/DDBJ databases">
        <authorList>
            <person name="Yu Y."/>
            <person name="Currie J."/>
            <person name="Lomeli R."/>
            <person name="Angelova A."/>
            <person name="Collura K."/>
            <person name="Wissotski M."/>
            <person name="Campos D."/>
            <person name="Kudrna D."/>
            <person name="Golser W."/>
            <person name="Ashely E."/>
            <person name="Descour A."/>
            <person name="Fernandes J."/>
            <person name="Soderlund C."/>
            <person name="Walbot V."/>
        </authorList>
    </citation>
    <scope>NUCLEOTIDE SEQUENCE</scope>
    <source>
        <strain evidence="3">B73</strain>
    </source>
</reference>
<proteinExistence type="evidence at transcript level"/>
<sequence>MQHCNRVWLACYRCWVIWRVLVLAHPTYVHLPGGPRVHLGVEHLGAGLRLVAEEEAVRRDLLGLARPEHDAVRLEPGHVEHLADHLEAAGPRAEREHDGVGVQHAVAPLDHDAGDAAVPGHGDALHLADDDLGSRRGEDGLGEEARVDLRGGVGGPELPRRGGGRGGVDPGREQRVRRGWRGSRPCTRPPRRRRR</sequence>
<accession>C0PB16</accession>
<evidence type="ECO:0000256" key="1">
    <source>
        <dbReference type="SAM" id="MobiDB-lite"/>
    </source>
</evidence>
<name>C0PB16_MAIZE</name>
<feature type="region of interest" description="Disordered" evidence="1">
    <location>
        <begin position="112"/>
        <end position="195"/>
    </location>
</feature>